<proteinExistence type="predicted"/>
<protein>
    <submittedName>
        <fullName evidence="1">Uncharacterized protein</fullName>
    </submittedName>
</protein>
<dbReference type="PATRIC" id="fig|1547436.3.peg.1571"/>
<reference evidence="1 2" key="1">
    <citation type="submission" date="2015-04" db="EMBL/GenBank/DDBJ databases">
        <title>Complete genome of flavobacterium.</title>
        <authorList>
            <person name="Kwon Y.M."/>
            <person name="Kim S.-J."/>
        </authorList>
    </citation>
    <scope>NUCLEOTIDE SEQUENCE [LARGE SCALE GENOMIC DNA]</scope>
    <source>
        <strain evidence="1 2">DK169</strain>
    </source>
</reference>
<organism evidence="1 2">
    <name type="scientific">Flagellimonas eckloniae</name>
    <dbReference type="NCBI Taxonomy" id="346185"/>
    <lineage>
        <taxon>Bacteria</taxon>
        <taxon>Pseudomonadati</taxon>
        <taxon>Bacteroidota</taxon>
        <taxon>Flavobacteriia</taxon>
        <taxon>Flavobacteriales</taxon>
        <taxon>Flavobacteriaceae</taxon>
        <taxon>Flagellimonas</taxon>
    </lineage>
</organism>
<dbReference type="OrthoDB" id="1158385at2"/>
<dbReference type="Proteomes" id="UP000050827">
    <property type="component" value="Unassembled WGS sequence"/>
</dbReference>
<keyword evidence="2" id="KW-1185">Reference proteome</keyword>
<comment type="caution">
    <text evidence="1">The sequence shown here is derived from an EMBL/GenBank/DDBJ whole genome shotgun (WGS) entry which is preliminary data.</text>
</comment>
<evidence type="ECO:0000313" key="1">
    <source>
        <dbReference type="EMBL" id="KQC29773.1"/>
    </source>
</evidence>
<accession>A0A0Q1BH40</accession>
<gene>
    <name evidence="1" type="ORF">AAY42_07635</name>
</gene>
<dbReference type="RefSeq" id="WP_055393884.1">
    <property type="nucleotide sequence ID" value="NZ_LCTZ01000002.1"/>
</dbReference>
<evidence type="ECO:0000313" key="2">
    <source>
        <dbReference type="Proteomes" id="UP000050827"/>
    </source>
</evidence>
<dbReference type="STRING" id="346185.AAY42_07635"/>
<dbReference type="AlphaFoldDB" id="A0A0Q1BH40"/>
<name>A0A0Q1BH40_9FLAO</name>
<sequence length="243" mass="27578">MTKQLHLAAQYLATVAKSFLEAKADDSHTNLGFSVEEKSIQTWPLDEADTKLCLNYEQFSLEWKSHEGNSILLDGKTDAEIVKWLSQTSKILGFEKPYQFDLHYEMPYSTNPTDKFEKSDVKELVGLRTLAQNALKSFIEKEQLTSDIRIWPHHFDSGAFSAMDNSEKSVGMGMAIPDSMVNEHYFYISGYKGHDSLDTSTFENLSHGKWLNEGFKGAILPASKANEEIAVQFFIEAFQELKL</sequence>
<dbReference type="EMBL" id="LCTZ01000002">
    <property type="protein sequence ID" value="KQC29773.1"/>
    <property type="molecule type" value="Genomic_DNA"/>
</dbReference>